<feature type="signal peptide" evidence="1">
    <location>
        <begin position="1"/>
        <end position="20"/>
    </location>
</feature>
<gene>
    <name evidence="2" type="ORF">FAM09_24300</name>
</gene>
<dbReference type="OrthoDB" id="764974at2"/>
<evidence type="ECO:0008006" key="4">
    <source>
        <dbReference type="Google" id="ProtNLM"/>
    </source>
</evidence>
<proteinExistence type="predicted"/>
<evidence type="ECO:0000313" key="2">
    <source>
        <dbReference type="EMBL" id="THU34147.1"/>
    </source>
</evidence>
<organism evidence="2 3">
    <name type="scientific">Niastella caeni</name>
    <dbReference type="NCBI Taxonomy" id="2569763"/>
    <lineage>
        <taxon>Bacteria</taxon>
        <taxon>Pseudomonadati</taxon>
        <taxon>Bacteroidota</taxon>
        <taxon>Chitinophagia</taxon>
        <taxon>Chitinophagales</taxon>
        <taxon>Chitinophagaceae</taxon>
        <taxon>Niastella</taxon>
    </lineage>
</organism>
<reference evidence="2 3" key="1">
    <citation type="submission" date="2019-04" db="EMBL/GenBank/DDBJ databases">
        <title>Niastella caeni sp. nov., isolated from activated sludge.</title>
        <authorList>
            <person name="Sheng M."/>
        </authorList>
    </citation>
    <scope>NUCLEOTIDE SEQUENCE [LARGE SCALE GENOMIC DNA]</scope>
    <source>
        <strain evidence="2 3">HX-2-15</strain>
    </source>
</reference>
<evidence type="ECO:0000256" key="1">
    <source>
        <dbReference type="SAM" id="SignalP"/>
    </source>
</evidence>
<dbReference type="AlphaFoldDB" id="A0A4S8HGJ4"/>
<dbReference type="Gene3D" id="2.40.160.20">
    <property type="match status" value="1"/>
</dbReference>
<protein>
    <recommendedName>
        <fullName evidence="4">Outer membrane protein beta-barrel domain-containing protein</fullName>
    </recommendedName>
</protein>
<feature type="chain" id="PRO_5020200471" description="Outer membrane protein beta-barrel domain-containing protein" evidence="1">
    <location>
        <begin position="21"/>
        <end position="249"/>
    </location>
</feature>
<sequence length="249" mass="27416">MKKTSTLLTGFLFLSIILQAQKKQSKFFTQLAVGPSFPIGRFAETSYKGENEVPGFAKTGIGAHLSLGYYLNKSFGLLLSSGYTIHEQDEQAYRDYFNGFFSGITVRQMEAKSWKTAKVMAGGFLVTPLTSESELVLRTKLTAGLAKTAVPKIWWWGADQSGMSTAGANNEKVPLPWSFCYQVSAALEYKVSRNWHVLLDISSFNTKATNEFSYTIIPNPPGGPVQMVTVKNKYKQATVNVMAGIGVSF</sequence>
<dbReference type="Proteomes" id="UP000306918">
    <property type="component" value="Unassembled WGS sequence"/>
</dbReference>
<evidence type="ECO:0000313" key="3">
    <source>
        <dbReference type="Proteomes" id="UP000306918"/>
    </source>
</evidence>
<keyword evidence="1" id="KW-0732">Signal</keyword>
<comment type="caution">
    <text evidence="2">The sequence shown here is derived from an EMBL/GenBank/DDBJ whole genome shotgun (WGS) entry which is preliminary data.</text>
</comment>
<accession>A0A4S8HGJ4</accession>
<dbReference type="RefSeq" id="WP_136579763.1">
    <property type="nucleotide sequence ID" value="NZ_STFF01000008.1"/>
</dbReference>
<name>A0A4S8HGJ4_9BACT</name>
<dbReference type="EMBL" id="STFF01000008">
    <property type="protein sequence ID" value="THU34147.1"/>
    <property type="molecule type" value="Genomic_DNA"/>
</dbReference>
<keyword evidence="3" id="KW-1185">Reference proteome</keyword>